<reference evidence="3 4" key="1">
    <citation type="submission" date="2019-12" db="EMBL/GenBank/DDBJ databases">
        <title>Draft genome sequences Bradyrhizobium cajani AMBPC1010, Bradyrhizobium pachyrhizi AMBPC1040 and Bradyrhizobium yuanmingense ALSPC3051, three plant growth promoting strains isolated from nodules of Cajanus cajan L. in Dominican Republic.</title>
        <authorList>
            <person name="Flores-Felix J.D."/>
            <person name="Araujo J."/>
            <person name="Diaz-Alcantara C."/>
            <person name="Gonzalez-Andres F."/>
            <person name="Velazquez E."/>
        </authorList>
    </citation>
    <scope>NUCLEOTIDE SEQUENCE [LARGE SCALE GENOMIC DNA]</scope>
    <source>
        <strain evidence="3 4">1010</strain>
    </source>
</reference>
<accession>A0A844T555</accession>
<organism evidence="3 4">
    <name type="scientific">Bradyrhizobium cajani</name>
    <dbReference type="NCBI Taxonomy" id="1928661"/>
    <lineage>
        <taxon>Bacteria</taxon>
        <taxon>Pseudomonadati</taxon>
        <taxon>Pseudomonadota</taxon>
        <taxon>Alphaproteobacteria</taxon>
        <taxon>Hyphomicrobiales</taxon>
        <taxon>Nitrobacteraceae</taxon>
        <taxon>Bradyrhizobium</taxon>
    </lineage>
</organism>
<dbReference type="RefSeq" id="WP_157329977.1">
    <property type="nucleotide sequence ID" value="NZ_JANADL010000025.1"/>
</dbReference>
<comment type="caution">
    <text evidence="3">The sequence shown here is derived from an EMBL/GenBank/DDBJ whole genome shotgun (WGS) entry which is preliminary data.</text>
</comment>
<feature type="region of interest" description="Disordered" evidence="1">
    <location>
        <begin position="38"/>
        <end position="68"/>
    </location>
</feature>
<dbReference type="Proteomes" id="UP000449969">
    <property type="component" value="Unassembled WGS sequence"/>
</dbReference>
<keyword evidence="2" id="KW-0812">Transmembrane</keyword>
<dbReference type="OrthoDB" id="8256343at2"/>
<sequence>MSNERNSHRNAVVLFAVAMIIAILAAFVTTFERVDTRTASNEAAPGALGLARPHPPLDRAPGQPVSGH</sequence>
<keyword evidence="4" id="KW-1185">Reference proteome</keyword>
<gene>
    <name evidence="3" type="ORF">GPL20_13550</name>
</gene>
<feature type="transmembrane region" description="Helical" evidence="2">
    <location>
        <begin position="12"/>
        <end position="31"/>
    </location>
</feature>
<dbReference type="AlphaFoldDB" id="A0A844T555"/>
<keyword evidence="2" id="KW-0472">Membrane</keyword>
<protein>
    <submittedName>
        <fullName evidence="3">Uncharacterized protein</fullName>
    </submittedName>
</protein>
<keyword evidence="2" id="KW-1133">Transmembrane helix</keyword>
<evidence type="ECO:0000313" key="4">
    <source>
        <dbReference type="Proteomes" id="UP000449969"/>
    </source>
</evidence>
<evidence type="ECO:0000313" key="3">
    <source>
        <dbReference type="EMBL" id="MVT74057.1"/>
    </source>
</evidence>
<evidence type="ECO:0000256" key="1">
    <source>
        <dbReference type="SAM" id="MobiDB-lite"/>
    </source>
</evidence>
<dbReference type="EMBL" id="WQNE01000009">
    <property type="protein sequence ID" value="MVT74057.1"/>
    <property type="molecule type" value="Genomic_DNA"/>
</dbReference>
<proteinExistence type="predicted"/>
<evidence type="ECO:0000256" key="2">
    <source>
        <dbReference type="SAM" id="Phobius"/>
    </source>
</evidence>
<name>A0A844T555_9BRAD</name>